<feature type="compositionally biased region" description="Basic and acidic residues" evidence="1">
    <location>
        <begin position="106"/>
        <end position="115"/>
    </location>
</feature>
<name>A0AAN6N186_9PEZI</name>
<evidence type="ECO:0000313" key="4">
    <source>
        <dbReference type="EMBL" id="KAK3937315.1"/>
    </source>
</evidence>
<dbReference type="Proteomes" id="UP001303473">
    <property type="component" value="Unassembled WGS sequence"/>
</dbReference>
<organism evidence="4 5">
    <name type="scientific">Diplogelasinospora grovesii</name>
    <dbReference type="NCBI Taxonomy" id="303347"/>
    <lineage>
        <taxon>Eukaryota</taxon>
        <taxon>Fungi</taxon>
        <taxon>Dikarya</taxon>
        <taxon>Ascomycota</taxon>
        <taxon>Pezizomycotina</taxon>
        <taxon>Sordariomycetes</taxon>
        <taxon>Sordariomycetidae</taxon>
        <taxon>Sordariales</taxon>
        <taxon>Diplogelasinosporaceae</taxon>
        <taxon>Diplogelasinospora</taxon>
    </lineage>
</organism>
<proteinExistence type="predicted"/>
<gene>
    <name evidence="4" type="ORF">QBC46DRAFT_452031</name>
</gene>
<dbReference type="CDD" id="cd23668">
    <property type="entry name" value="GH55_beta13glucanase-like"/>
    <property type="match status" value="1"/>
</dbReference>
<evidence type="ECO:0000259" key="3">
    <source>
        <dbReference type="Pfam" id="PF12708"/>
    </source>
</evidence>
<reference evidence="5" key="1">
    <citation type="journal article" date="2023" name="Mol. Phylogenet. Evol.">
        <title>Genome-scale phylogeny and comparative genomics of the fungal order Sordariales.</title>
        <authorList>
            <person name="Hensen N."/>
            <person name="Bonometti L."/>
            <person name="Westerberg I."/>
            <person name="Brannstrom I.O."/>
            <person name="Guillou S."/>
            <person name="Cros-Aarteil S."/>
            <person name="Calhoun S."/>
            <person name="Haridas S."/>
            <person name="Kuo A."/>
            <person name="Mondo S."/>
            <person name="Pangilinan J."/>
            <person name="Riley R."/>
            <person name="LaButti K."/>
            <person name="Andreopoulos B."/>
            <person name="Lipzen A."/>
            <person name="Chen C."/>
            <person name="Yan M."/>
            <person name="Daum C."/>
            <person name="Ng V."/>
            <person name="Clum A."/>
            <person name="Steindorff A."/>
            <person name="Ohm R.A."/>
            <person name="Martin F."/>
            <person name="Silar P."/>
            <person name="Natvig D.O."/>
            <person name="Lalanne C."/>
            <person name="Gautier V."/>
            <person name="Ament-Velasquez S.L."/>
            <person name="Kruys A."/>
            <person name="Hutchinson M.I."/>
            <person name="Powell A.J."/>
            <person name="Barry K."/>
            <person name="Miller A.N."/>
            <person name="Grigoriev I.V."/>
            <person name="Debuchy R."/>
            <person name="Gladieux P."/>
            <person name="Hiltunen Thoren M."/>
            <person name="Johannesson H."/>
        </authorList>
    </citation>
    <scope>NUCLEOTIDE SEQUENCE [LARGE SCALE GENOMIC DNA]</scope>
    <source>
        <strain evidence="5">CBS 340.73</strain>
    </source>
</reference>
<dbReference type="Gene3D" id="2.160.20.10">
    <property type="entry name" value="Single-stranded right-handed beta-helix, Pectin lyase-like"/>
    <property type="match status" value="2"/>
</dbReference>
<dbReference type="Pfam" id="PF12708">
    <property type="entry name" value="Pect-lyase_RHGA_epim"/>
    <property type="match status" value="1"/>
</dbReference>
<feature type="domain" description="Rhamnogalacturonase A/B/Epimerase-like pectate lyase" evidence="3">
    <location>
        <begin position="264"/>
        <end position="483"/>
    </location>
</feature>
<keyword evidence="5" id="KW-1185">Reference proteome</keyword>
<comment type="caution">
    <text evidence="4">The sequence shown here is derived from an EMBL/GenBank/DDBJ whole genome shotgun (WGS) entry which is preliminary data.</text>
</comment>
<dbReference type="PANTHER" id="PTHR33928">
    <property type="entry name" value="POLYGALACTURONASE QRT3"/>
    <property type="match status" value="1"/>
</dbReference>
<dbReference type="GO" id="GO:0016829">
    <property type="term" value="F:lyase activity"/>
    <property type="evidence" value="ECO:0007669"/>
    <property type="project" value="UniProtKB-KW"/>
</dbReference>
<dbReference type="InterPro" id="IPR011050">
    <property type="entry name" value="Pectin_lyase_fold/virulence"/>
</dbReference>
<dbReference type="EMBL" id="MU853857">
    <property type="protein sequence ID" value="KAK3937315.1"/>
    <property type="molecule type" value="Genomic_DNA"/>
</dbReference>
<feature type="region of interest" description="Disordered" evidence="1">
    <location>
        <begin position="106"/>
        <end position="131"/>
    </location>
</feature>
<sequence length="1449" mass="155523">MGPIRLCLWMWFLSLHVFVIATPVLGPSHRIEPRVLNSTSVPQNSSVDQIPEPGAKLTRANFDLVVHAFKAENPGLATKVSSAQVETLWAELSGQSPHITKRAAEATARSKETQERHKHLRRRATPSPRELQGARTLVQKVLKDVEKSINSTRANPRRNRYTNAANATTGLPTQGRPPAAVNATVAEAAAMLAEADITALLQNGTLNLEKDYRLTGKYAKFNLPGIPTGAKLNGRDSSSWWLASLGPEYPGTWPFGDDADYRVFRNVMDYGATGTGTTDDTAAINAAIADGNRCGSGCTTSSVKGALVYFPPGTYLVSSPIISLYNTQLVGDATSWPVILAAPAFAGQGVITSDVYIPGASGAEWYTTTANFYRQVRNFVIDMTQCTTSGVWGLHWQVAQATSLQNLYFSMTDSSTSTQVGIYAENGSGGFMSDLIFTEGNTGITCGNQQFTTRSLTFIQTWRAVSMLWDWGWTWKGLNVLDATFSIWFDSTVVGGSLYVLDSTFSTVEVVIYITTPSAGAHQKVIVNLDNLALDNCLVAVLNADGTVALNGGTVTIPAWTYGQIAGESVDPLHPVTRMLTDSTGAYFEMSKPQYENIAASQWMSALSVAKGDGISDDAAALGIMFAIARVFLPYVYIPAGSYMVSSTVKIPIGVNVVGSCWAQIVATGSNFQDMNNPLVVVQVGDPDDVGSVQLQDLLITVQGNTAGAVLMEWNAQQISQASTAMWDVHFRVGGALGSDLQVANCPTLTGRINTGCIAASAMLHITEFSTLYMENVWAWTADHDLDSSSEAQVDVYTARGILIESLGPVWMVGTASEHAVMYQYNLVGAENVWMGMIQTESPYYPPVPTSPQPFTTTGQFPGDPSFASCQDTGCKAAWALSLNNSNNIQITGAGLYSWFTDYSQTCVDTQNCQDSLVTTYECGDIYLMNLYTVGATTMLVPDSLTGMPGVSASSNTVENAHPFVAAIAQWEYENPSWNRDASADDISGGQGLCSYLTPSSKADPAQAAQEALERGVSAYLDSFLSGLSDQSSWDVQLWSAAGIGQESCASIVSYCAVSDACSGFAVTAQYWAIQAVVNFQNYFVAFRDVFEEAVLLDSFSIADIATTFSNTNTYSDAALVNNLGAALAIVGTAFGVFLDLPILAVTGIAWVVIGSIMSDVGANMADAAGDTVAGAEIDMDRRAAILFNATLIGLEKAVSDVFKNPENLANWDQSIFSNSSYSNRLVALFDNGRFFYGTEWLDEFTFGPELHGAFQKALINVALIDANYYILKNGHSVADCPSTRTGVVLNDVCFTLEQAGSGPVQEGELGSWTVEMGSDQVEALKGTYGVDLGDLYQSAWACETATNVYENMDAMSTFGSVSDAMDPGSLNVAPCLWTLPVFEVDWSVVDDDNDNYWASPCAIYKKNMTASTQEIAVTYLPDNLNAVFTSDFCRGNTGCANSVNSICS</sequence>
<accession>A0AAN6N186</accession>
<dbReference type="SUPFAM" id="SSF51126">
    <property type="entry name" value="Pectin lyase-like"/>
    <property type="match status" value="2"/>
</dbReference>
<keyword evidence="4" id="KW-0456">Lyase</keyword>
<feature type="chain" id="PRO_5042894631" evidence="2">
    <location>
        <begin position="22"/>
        <end position="1449"/>
    </location>
</feature>
<evidence type="ECO:0000256" key="1">
    <source>
        <dbReference type="SAM" id="MobiDB-lite"/>
    </source>
</evidence>
<dbReference type="InterPro" id="IPR039279">
    <property type="entry name" value="QRT3-like"/>
</dbReference>
<dbReference type="PANTHER" id="PTHR33928:SF2">
    <property type="entry name" value="PECTATE LYASE SUPERFAMILY PROTEIN DOMAIN-CONTAINING PROTEIN-RELATED"/>
    <property type="match status" value="1"/>
</dbReference>
<evidence type="ECO:0000256" key="2">
    <source>
        <dbReference type="SAM" id="SignalP"/>
    </source>
</evidence>
<keyword evidence="2" id="KW-0732">Signal</keyword>
<evidence type="ECO:0000313" key="5">
    <source>
        <dbReference type="Proteomes" id="UP001303473"/>
    </source>
</evidence>
<dbReference type="InterPro" id="IPR012334">
    <property type="entry name" value="Pectin_lyas_fold"/>
</dbReference>
<dbReference type="GO" id="GO:0004650">
    <property type="term" value="F:polygalacturonase activity"/>
    <property type="evidence" value="ECO:0007669"/>
    <property type="project" value="InterPro"/>
</dbReference>
<protein>
    <submittedName>
        <fullName evidence="4">Pectate lyase superfamily protein-domain-containing protein</fullName>
    </submittedName>
</protein>
<dbReference type="InterPro" id="IPR024535">
    <property type="entry name" value="RHGA/B-epi-like_pectate_lyase"/>
</dbReference>
<feature type="signal peptide" evidence="2">
    <location>
        <begin position="1"/>
        <end position="21"/>
    </location>
</feature>